<keyword evidence="3" id="KW-1185">Reference proteome</keyword>
<dbReference type="RefSeq" id="XP_046116611.1">
    <property type="nucleotide sequence ID" value="XM_046265767.1"/>
</dbReference>
<dbReference type="GeneID" id="70296670"/>
<protein>
    <recommendedName>
        <fullName evidence="1">Tse2 ADP-ribosyltransferase toxin domain-containing protein</fullName>
    </recommendedName>
</protein>
<dbReference type="InterPro" id="IPR041018">
    <property type="entry name" value="ADPRTs_Tse2"/>
</dbReference>
<dbReference type="Proteomes" id="UP000887229">
    <property type="component" value="Unassembled WGS sequence"/>
</dbReference>
<proteinExistence type="predicted"/>
<dbReference type="Pfam" id="PF18648">
    <property type="entry name" value="ADPRTs_Tse2"/>
    <property type="match status" value="1"/>
</dbReference>
<dbReference type="OrthoDB" id="10266325at2759"/>
<reference evidence="2" key="1">
    <citation type="journal article" date="2021" name="IMA Fungus">
        <title>Genomic characterization of three marine fungi, including Emericellopsis atlantica sp. nov. with signatures of a generalist lifestyle and marine biomass degradation.</title>
        <authorList>
            <person name="Hagestad O.C."/>
            <person name="Hou L."/>
            <person name="Andersen J.H."/>
            <person name="Hansen E.H."/>
            <person name="Altermark B."/>
            <person name="Li C."/>
            <person name="Kuhnert E."/>
            <person name="Cox R.J."/>
            <person name="Crous P.W."/>
            <person name="Spatafora J.W."/>
            <person name="Lail K."/>
            <person name="Amirebrahimi M."/>
            <person name="Lipzen A."/>
            <person name="Pangilinan J."/>
            <person name="Andreopoulos W."/>
            <person name="Hayes R.D."/>
            <person name="Ng V."/>
            <person name="Grigoriev I.V."/>
            <person name="Jackson S.A."/>
            <person name="Sutton T.D.S."/>
            <person name="Dobson A.D.W."/>
            <person name="Rama T."/>
        </authorList>
    </citation>
    <scope>NUCLEOTIDE SEQUENCE</scope>
    <source>
        <strain evidence="2">TS7</strain>
    </source>
</reference>
<comment type="caution">
    <text evidence="2">The sequence shown here is derived from an EMBL/GenBank/DDBJ whole genome shotgun (WGS) entry which is preliminary data.</text>
</comment>
<evidence type="ECO:0000259" key="1">
    <source>
        <dbReference type="Pfam" id="PF18648"/>
    </source>
</evidence>
<dbReference type="AlphaFoldDB" id="A0A9P8CN16"/>
<name>A0A9P8CN16_9HYPO</name>
<evidence type="ECO:0000313" key="2">
    <source>
        <dbReference type="EMBL" id="KAG9252687.1"/>
    </source>
</evidence>
<sequence length="169" mass="19653">MISCFPRRFLVHQPPRLLSRRLFSVKAVHSSFPATLHYYCPRRGSSLFDHRENDDRPDDLYDEGVIVGKHGLVYPGVKGTSVSNGAVMFPNTFMMQELARRYFDEVLDREEEGKQVDRPFIYTIPRDLNRLLNEFYNTHAQEESAEKWLDAHPYQAAIADDADAEWMAK</sequence>
<organism evidence="2 3">
    <name type="scientific">Emericellopsis atlantica</name>
    <dbReference type="NCBI Taxonomy" id="2614577"/>
    <lineage>
        <taxon>Eukaryota</taxon>
        <taxon>Fungi</taxon>
        <taxon>Dikarya</taxon>
        <taxon>Ascomycota</taxon>
        <taxon>Pezizomycotina</taxon>
        <taxon>Sordariomycetes</taxon>
        <taxon>Hypocreomycetidae</taxon>
        <taxon>Hypocreales</taxon>
        <taxon>Bionectriaceae</taxon>
        <taxon>Emericellopsis</taxon>
    </lineage>
</organism>
<gene>
    <name evidence="2" type="ORF">F5Z01DRAFT_682508</name>
</gene>
<evidence type="ECO:0000313" key="3">
    <source>
        <dbReference type="Proteomes" id="UP000887229"/>
    </source>
</evidence>
<dbReference type="EMBL" id="MU251261">
    <property type="protein sequence ID" value="KAG9252687.1"/>
    <property type="molecule type" value="Genomic_DNA"/>
</dbReference>
<feature type="domain" description="Tse2 ADP-ribosyltransferase toxin" evidence="1">
    <location>
        <begin position="34"/>
        <end position="127"/>
    </location>
</feature>
<accession>A0A9P8CN16</accession>